<name>A0A2N7VHS0_9BURK</name>
<proteinExistence type="predicted"/>
<evidence type="ECO:0000313" key="1">
    <source>
        <dbReference type="EMBL" id="PMS16686.1"/>
    </source>
</evidence>
<sequence length="150" mass="16884">MNQEEKSPARQDLVAEYKRVLTGVLDNRPSGTRQHLAQALGKHRSFVSQITNPAYTTPIPVDHLNTIFSVCHFSAAERSAFLELYRQAHPRRQLPTGSQHRTRMVSVTLPDLDDAELNLKLDHLIADFARTLTQMASTFASSPDDTEETQ</sequence>
<dbReference type="Proteomes" id="UP000235616">
    <property type="component" value="Unassembled WGS sequence"/>
</dbReference>
<dbReference type="RefSeq" id="WP_102647733.1">
    <property type="nucleotide sequence ID" value="NZ_PNYA01000023.1"/>
</dbReference>
<comment type="caution">
    <text evidence="1">The sequence shown here is derived from an EMBL/GenBank/DDBJ whole genome shotgun (WGS) entry which is preliminary data.</text>
</comment>
<dbReference type="EMBL" id="PNYA01000023">
    <property type="protein sequence ID" value="PMS16686.1"/>
    <property type="molecule type" value="Genomic_DNA"/>
</dbReference>
<keyword evidence="2" id="KW-1185">Reference proteome</keyword>
<evidence type="ECO:0000313" key="2">
    <source>
        <dbReference type="Proteomes" id="UP000235616"/>
    </source>
</evidence>
<reference evidence="1 2" key="1">
    <citation type="submission" date="2018-01" db="EMBL/GenBank/DDBJ databases">
        <title>Whole genome analyses suggest that Burkholderia sensu lato contains two further novel genera in the rhizoxinica-symbiotica group Mycetohabitans gen. nov., and Trinickia gen. nov.: implications for the evolution of diazotrophy and nodulation in the Burkholderiaceae.</title>
        <authorList>
            <person name="Estrada-de los Santos P."/>
            <person name="Palmer M."/>
            <person name="Chavez-Ramirez B."/>
            <person name="Beukes C."/>
            <person name="Steenkamp E.T."/>
            <person name="Hirsch A.M."/>
            <person name="Manyaka P."/>
            <person name="Maluk M."/>
            <person name="Lafos M."/>
            <person name="Crook M."/>
            <person name="Gross E."/>
            <person name="Simon M.F."/>
            <person name="Bueno dos Reis Junior F."/>
            <person name="Poole P.S."/>
            <person name="Venter S.N."/>
            <person name="James E.K."/>
        </authorList>
    </citation>
    <scope>NUCLEOTIDE SEQUENCE [LARGE SCALE GENOMIC DNA]</scope>
    <source>
        <strain evidence="1 2">GIMN1.004</strain>
    </source>
</reference>
<dbReference type="OrthoDB" id="7851523at2"/>
<accession>A0A2N7VHS0</accession>
<protein>
    <submittedName>
        <fullName evidence="1">Uncharacterized protein</fullName>
    </submittedName>
</protein>
<dbReference type="AlphaFoldDB" id="A0A2N7VHS0"/>
<gene>
    <name evidence="1" type="ORF">C0Z18_22890</name>
</gene>
<organism evidence="1 2">
    <name type="scientific">Trinickia dabaoshanensis</name>
    <dbReference type="NCBI Taxonomy" id="564714"/>
    <lineage>
        <taxon>Bacteria</taxon>
        <taxon>Pseudomonadati</taxon>
        <taxon>Pseudomonadota</taxon>
        <taxon>Betaproteobacteria</taxon>
        <taxon>Burkholderiales</taxon>
        <taxon>Burkholderiaceae</taxon>
        <taxon>Trinickia</taxon>
    </lineage>
</organism>